<evidence type="ECO:0000313" key="1">
    <source>
        <dbReference type="EMBL" id="QKE63333.1"/>
    </source>
</evidence>
<evidence type="ECO:0000313" key="2">
    <source>
        <dbReference type="Proteomes" id="UP000501379"/>
    </source>
</evidence>
<name>A0A6M8FAZ1_9GAMM</name>
<organism evidence="1 2">
    <name type="scientific">Aquipseudomonas campi</name>
    <dbReference type="NCBI Taxonomy" id="2731681"/>
    <lineage>
        <taxon>Bacteria</taxon>
        <taxon>Pseudomonadati</taxon>
        <taxon>Pseudomonadota</taxon>
        <taxon>Gammaproteobacteria</taxon>
        <taxon>Pseudomonadales</taxon>
        <taxon>Pseudomonadaceae</taxon>
        <taxon>Aquipseudomonas</taxon>
    </lineage>
</organism>
<protein>
    <submittedName>
        <fullName evidence="1">Uncharacterized protein</fullName>
    </submittedName>
</protein>
<proteinExistence type="predicted"/>
<reference evidence="1" key="1">
    <citation type="submission" date="2020-07" db="EMBL/GenBank/DDBJ databases">
        <title>Nitrate ammonifying Pseudomonas campi sp. nov. isolated from German agricultural grassland.</title>
        <authorList>
            <person name="Timsy T."/>
            <person name="Ulrich A."/>
            <person name="Spanner T."/>
            <person name="Foesel B."/>
            <person name="Kolb S."/>
            <person name="Horn M.A."/>
            <person name="Behrendt U."/>
        </authorList>
    </citation>
    <scope>NUCLEOTIDE SEQUENCE</scope>
    <source>
        <strain evidence="1">S1-A32-2</strain>
    </source>
</reference>
<dbReference type="KEGG" id="pcam:HNE05_08135"/>
<sequence>MNEFPKKGCTRHHCAFKPLAHSSPGAAFNIVGIEFPAKTNQVLARELQVGHSAVFITCVRLDARCLTTGSSRSLRSLGTAFRSPLTKRYMQSGKNMAEISQYDIETRNKYLSEAKSVDFLNATFCIYFYNRDVKRWGPRPKPEDISPSEVFKSYDQREFDQAIERCTKLIKDSLILGNLALNKSISKHTYQKSQESYLKNNSDFSKENLSRALSSGMRDMR</sequence>
<accession>A0A6M8FAZ1</accession>
<gene>
    <name evidence="1" type="ORF">HNE05_08135</name>
</gene>
<keyword evidence="2" id="KW-1185">Reference proteome</keyword>
<dbReference type="RefSeq" id="WP_173206700.1">
    <property type="nucleotide sequence ID" value="NZ_CP053697.2"/>
</dbReference>
<dbReference type="Proteomes" id="UP000501379">
    <property type="component" value="Chromosome"/>
</dbReference>
<dbReference type="AlphaFoldDB" id="A0A6M8FAZ1"/>
<dbReference type="EMBL" id="CP053697">
    <property type="protein sequence ID" value="QKE63333.1"/>
    <property type="molecule type" value="Genomic_DNA"/>
</dbReference>